<dbReference type="Proteomes" id="UP000219994">
    <property type="component" value="Unassembled WGS sequence"/>
</dbReference>
<dbReference type="InterPro" id="IPR011024">
    <property type="entry name" value="G_crystallin-like"/>
</dbReference>
<dbReference type="EMBL" id="NAEP01000069">
    <property type="protein sequence ID" value="PDQ34111.1"/>
    <property type="molecule type" value="Genomic_DNA"/>
</dbReference>
<organism evidence="1 2">
    <name type="scientific">Candidatus Lumbricidiphila eiseniae</name>
    <dbReference type="NCBI Taxonomy" id="1969409"/>
    <lineage>
        <taxon>Bacteria</taxon>
        <taxon>Bacillati</taxon>
        <taxon>Actinomycetota</taxon>
        <taxon>Actinomycetes</taxon>
        <taxon>Micrococcales</taxon>
        <taxon>Microbacteriaceae</taxon>
        <taxon>Candidatus Lumbricidiphila</taxon>
    </lineage>
</organism>
<gene>
    <name evidence="1" type="ORF">B5766_12820</name>
</gene>
<evidence type="ECO:0000313" key="1">
    <source>
        <dbReference type="EMBL" id="PDQ34111.1"/>
    </source>
</evidence>
<name>A0A2A6FNE1_9MICO</name>
<comment type="caution">
    <text evidence="1">The sequence shown here is derived from an EMBL/GenBank/DDBJ whole genome shotgun (WGS) entry which is preliminary data.</text>
</comment>
<dbReference type="Gene3D" id="2.60.20.10">
    <property type="entry name" value="Crystallins"/>
    <property type="match status" value="1"/>
</dbReference>
<dbReference type="AlphaFoldDB" id="A0A2A6FNE1"/>
<protein>
    <submittedName>
        <fullName evidence="1">Uncharacterized protein</fullName>
    </submittedName>
</protein>
<accession>A0A2A6FNE1</accession>
<sequence length="112" mass="12140">MKATYRITCIAAGIALAGGLALVGAVGANAVTLYDHNNYRGASYSGVRASSLGNMNDRASSIRAWGAYTYYEDAGYFGRNIRLFGSYNCLGGVSSEGMYWFESWSDRISSFR</sequence>
<reference evidence="2" key="1">
    <citation type="submission" date="2017-03" db="EMBL/GenBank/DDBJ databases">
        <authorList>
            <person name="Lund M.B."/>
        </authorList>
    </citation>
    <scope>NUCLEOTIDE SEQUENCE [LARGE SCALE GENOMIC DNA]</scope>
</reference>
<proteinExistence type="predicted"/>
<evidence type="ECO:0000313" key="2">
    <source>
        <dbReference type="Proteomes" id="UP000219994"/>
    </source>
</evidence>
<dbReference type="SUPFAM" id="SSF49695">
    <property type="entry name" value="gamma-Crystallin-like"/>
    <property type="match status" value="1"/>
</dbReference>